<dbReference type="InterPro" id="IPR005706">
    <property type="entry name" value="Ribosomal_uS2_bac/mit/plastid"/>
</dbReference>
<dbReference type="InterPro" id="IPR001865">
    <property type="entry name" value="Ribosomal_uS2"/>
</dbReference>
<comment type="similarity">
    <text evidence="1 5">Belongs to the universal ribosomal protein uS2 family.</text>
</comment>
<dbReference type="Gene3D" id="1.10.287.610">
    <property type="entry name" value="Helix hairpin bin"/>
    <property type="match status" value="1"/>
</dbReference>
<accession>A0ABZ2RRC4</accession>
<evidence type="ECO:0000256" key="2">
    <source>
        <dbReference type="ARBA" id="ARBA00022980"/>
    </source>
</evidence>
<evidence type="ECO:0000313" key="8">
    <source>
        <dbReference type="Proteomes" id="UP001460679"/>
    </source>
</evidence>
<dbReference type="PANTHER" id="PTHR12534">
    <property type="entry name" value="30S RIBOSOMAL PROTEIN S2 PROKARYOTIC AND ORGANELLAR"/>
    <property type="match status" value="1"/>
</dbReference>
<dbReference type="PANTHER" id="PTHR12534:SF0">
    <property type="entry name" value="SMALL RIBOSOMAL SUBUNIT PROTEIN US2M"/>
    <property type="match status" value="1"/>
</dbReference>
<evidence type="ECO:0000256" key="4">
    <source>
        <dbReference type="ARBA" id="ARBA00035256"/>
    </source>
</evidence>
<reference evidence="7" key="1">
    <citation type="submission" date="2024-03" db="EMBL/GenBank/DDBJ databases">
        <title>Complete genome sequence of Mycoplasma gypis type strain B1/T1.</title>
        <authorList>
            <person name="Spergser J."/>
        </authorList>
    </citation>
    <scope>NUCLEOTIDE SEQUENCE [LARGE SCALE GENOMIC DNA]</scope>
    <source>
        <strain evidence="7">B1/T1</strain>
    </source>
</reference>
<dbReference type="CDD" id="cd01425">
    <property type="entry name" value="RPS2"/>
    <property type="match status" value="1"/>
</dbReference>
<keyword evidence="2 5" id="KW-0689">Ribosomal protein</keyword>
<keyword evidence="3 5" id="KW-0687">Ribonucleoprotein</keyword>
<organism evidence="7 8">
    <name type="scientific">[Mycoplasma] gypis</name>
    <dbReference type="NCBI Taxonomy" id="92404"/>
    <lineage>
        <taxon>Bacteria</taxon>
        <taxon>Bacillati</taxon>
        <taxon>Mycoplasmatota</taxon>
        <taxon>Mycoplasmoidales</taxon>
        <taxon>Metamycoplasmataceae</taxon>
        <taxon>Metamycoplasma</taxon>
    </lineage>
</organism>
<dbReference type="EMBL" id="CP148066">
    <property type="protein sequence ID" value="WXL28668.1"/>
    <property type="molecule type" value="Genomic_DNA"/>
</dbReference>
<protein>
    <recommendedName>
        <fullName evidence="4 5">Small ribosomal subunit protein uS2</fullName>
    </recommendedName>
</protein>
<dbReference type="NCBIfam" id="TIGR01011">
    <property type="entry name" value="rpsB_bact"/>
    <property type="match status" value="1"/>
</dbReference>
<gene>
    <name evidence="5 7" type="primary">rpsB</name>
    <name evidence="7" type="ORF">WG616_01450</name>
</gene>
<dbReference type="Gene3D" id="3.40.50.10490">
    <property type="entry name" value="Glucose-6-phosphate isomerase like protein, domain 1"/>
    <property type="match status" value="1"/>
</dbReference>
<name>A0ABZ2RRC4_9BACT</name>
<evidence type="ECO:0000256" key="5">
    <source>
        <dbReference type="HAMAP-Rule" id="MF_00291"/>
    </source>
</evidence>
<dbReference type="RefSeq" id="WP_205498619.1">
    <property type="nucleotide sequence ID" value="NZ_CP148066.1"/>
</dbReference>
<evidence type="ECO:0000256" key="3">
    <source>
        <dbReference type="ARBA" id="ARBA00023274"/>
    </source>
</evidence>
<dbReference type="Pfam" id="PF00318">
    <property type="entry name" value="Ribosomal_S2"/>
    <property type="match status" value="1"/>
</dbReference>
<dbReference type="Proteomes" id="UP001460679">
    <property type="component" value="Chromosome"/>
</dbReference>
<evidence type="ECO:0000256" key="1">
    <source>
        <dbReference type="ARBA" id="ARBA00006242"/>
    </source>
</evidence>
<evidence type="ECO:0000256" key="6">
    <source>
        <dbReference type="SAM" id="MobiDB-lite"/>
    </source>
</evidence>
<keyword evidence="8" id="KW-1185">Reference proteome</keyword>
<dbReference type="GO" id="GO:0005840">
    <property type="term" value="C:ribosome"/>
    <property type="evidence" value="ECO:0007669"/>
    <property type="project" value="UniProtKB-KW"/>
</dbReference>
<proteinExistence type="inferred from homology"/>
<dbReference type="HAMAP" id="MF_00291_B">
    <property type="entry name" value="Ribosomal_uS2_B"/>
    <property type="match status" value="1"/>
</dbReference>
<dbReference type="InterPro" id="IPR023591">
    <property type="entry name" value="Ribosomal_uS2_flav_dom_sf"/>
</dbReference>
<dbReference type="SUPFAM" id="SSF52313">
    <property type="entry name" value="Ribosomal protein S2"/>
    <property type="match status" value="1"/>
</dbReference>
<sequence>MENKNVEQKVQNEAKTQEIVSRNKLLEAGTYFGHRASAWNPKMKPYLYQKRQGIHVIDIAKTQKSLEYAYKMIQRAASKGAQFIFVGTKKQAKQAVEEQAKRVNSPYVSERWLGGTLTNSDTIFRSVNLLGELEAKQAEGYKGYTKKEGLNFDKRIAKLQRNLNGIRNMKKMPNVMIVASPLADEIAIKEAKKKGVKVFAILDSNADPDVVDFGIPANDDSVKSITLILTILADAIATGRGQKALFAYQPDEAIVLPEDAKKENADQPRRFVKRNPEEKRGE</sequence>
<evidence type="ECO:0000313" key="7">
    <source>
        <dbReference type="EMBL" id="WXL28668.1"/>
    </source>
</evidence>
<dbReference type="PRINTS" id="PR00395">
    <property type="entry name" value="RIBOSOMALS2"/>
</dbReference>
<feature type="region of interest" description="Disordered" evidence="6">
    <location>
        <begin position="258"/>
        <end position="282"/>
    </location>
</feature>